<protein>
    <submittedName>
        <fullName evidence="1">Uncharacterized protein</fullName>
    </submittedName>
</protein>
<gene>
    <name evidence="1" type="ORF">F383_27457</name>
</gene>
<proteinExistence type="predicted"/>
<keyword evidence="2" id="KW-1185">Reference proteome</keyword>
<dbReference type="EMBL" id="KN419155">
    <property type="protein sequence ID" value="KHG21639.1"/>
    <property type="molecule type" value="Genomic_DNA"/>
</dbReference>
<evidence type="ECO:0000313" key="1">
    <source>
        <dbReference type="EMBL" id="KHG21639.1"/>
    </source>
</evidence>
<sequence length="25" mass="2898">MAKQVRVRRHQTQVWVCWRSGTGGA</sequence>
<name>A0A0B0PBC1_GOSAR</name>
<accession>A0A0B0PBC1</accession>
<evidence type="ECO:0000313" key="2">
    <source>
        <dbReference type="Proteomes" id="UP000032142"/>
    </source>
</evidence>
<dbReference type="Proteomes" id="UP000032142">
    <property type="component" value="Unassembled WGS sequence"/>
</dbReference>
<dbReference type="AlphaFoldDB" id="A0A0B0PBC1"/>
<organism evidence="1 2">
    <name type="scientific">Gossypium arboreum</name>
    <name type="common">Tree cotton</name>
    <name type="synonym">Gossypium nanking</name>
    <dbReference type="NCBI Taxonomy" id="29729"/>
    <lineage>
        <taxon>Eukaryota</taxon>
        <taxon>Viridiplantae</taxon>
        <taxon>Streptophyta</taxon>
        <taxon>Embryophyta</taxon>
        <taxon>Tracheophyta</taxon>
        <taxon>Spermatophyta</taxon>
        <taxon>Magnoliopsida</taxon>
        <taxon>eudicotyledons</taxon>
        <taxon>Gunneridae</taxon>
        <taxon>Pentapetalae</taxon>
        <taxon>rosids</taxon>
        <taxon>malvids</taxon>
        <taxon>Malvales</taxon>
        <taxon>Malvaceae</taxon>
        <taxon>Malvoideae</taxon>
        <taxon>Gossypium</taxon>
    </lineage>
</organism>
<reference evidence="2" key="1">
    <citation type="submission" date="2014-09" db="EMBL/GenBank/DDBJ databases">
        <authorList>
            <person name="Mudge J."/>
            <person name="Ramaraj T."/>
            <person name="Lindquist I.E."/>
            <person name="Bharti A.K."/>
            <person name="Sundararajan A."/>
            <person name="Cameron C.T."/>
            <person name="Woodward J.E."/>
            <person name="May G.D."/>
            <person name="Brubaker C."/>
            <person name="Broadhvest J."/>
            <person name="Wilkins T.A."/>
        </authorList>
    </citation>
    <scope>NUCLEOTIDE SEQUENCE</scope>
    <source>
        <strain evidence="2">cv. AKA8401</strain>
    </source>
</reference>